<evidence type="ECO:0000313" key="14">
    <source>
        <dbReference type="Proteomes" id="UP000245695"/>
    </source>
</evidence>
<dbReference type="RefSeq" id="WP_166504855.1">
    <property type="nucleotide sequence ID" value="NZ_JAKNTL010000003.1"/>
</dbReference>
<keyword evidence="7" id="KW-0238">DNA-binding</keyword>
<dbReference type="GO" id="GO:0046983">
    <property type="term" value="F:protein dimerization activity"/>
    <property type="evidence" value="ECO:0007669"/>
    <property type="project" value="InterPro"/>
</dbReference>
<evidence type="ECO:0000256" key="3">
    <source>
        <dbReference type="ARBA" id="ARBA00011738"/>
    </source>
</evidence>
<dbReference type="InterPro" id="IPR001367">
    <property type="entry name" value="Fe_dep_repressor"/>
</dbReference>
<organism evidence="13 14">
    <name type="scientific">Romboutsia hominis</name>
    <dbReference type="NCBI Taxonomy" id="1507512"/>
    <lineage>
        <taxon>Bacteria</taxon>
        <taxon>Bacillati</taxon>
        <taxon>Bacillota</taxon>
        <taxon>Clostridia</taxon>
        <taxon>Peptostreptococcales</taxon>
        <taxon>Peptostreptococcaceae</taxon>
        <taxon>Romboutsia</taxon>
    </lineage>
</organism>
<dbReference type="Proteomes" id="UP000245695">
    <property type="component" value="Chromosome 1"/>
</dbReference>
<dbReference type="InterPro" id="IPR036390">
    <property type="entry name" value="WH_DNA-bd_sf"/>
</dbReference>
<dbReference type="Gene3D" id="1.10.60.10">
    <property type="entry name" value="Iron dependent repressor, metal binding and dimerisation domain"/>
    <property type="match status" value="1"/>
</dbReference>
<evidence type="ECO:0000256" key="10">
    <source>
        <dbReference type="ARBA" id="ARBA00023211"/>
    </source>
</evidence>
<dbReference type="KEGG" id="rhom:FRIFI_0385"/>
<sequence>MNNEYYTFNEYIKNNKLSPSEEDYIEMIYRLYLENKKIKVAEVALALNVKIPSASKMVKRLSGKNLLEHERYGCINLSREGKKIGEKLLKRHDTIESFLKIIGVQNNLHEETEKIEHTIREETLEKISLLVGFLGENKSILKEFKDYILEKAMHINKNN</sequence>
<keyword evidence="6" id="KW-0805">Transcription regulation</keyword>
<dbReference type="SUPFAM" id="SSF47979">
    <property type="entry name" value="Iron-dependent repressor protein, dimerization domain"/>
    <property type="match status" value="1"/>
</dbReference>
<evidence type="ECO:0000256" key="1">
    <source>
        <dbReference type="ARBA" id="ARBA00004496"/>
    </source>
</evidence>
<evidence type="ECO:0000259" key="12">
    <source>
        <dbReference type="PROSITE" id="PS50944"/>
    </source>
</evidence>
<evidence type="ECO:0000313" key="13">
    <source>
        <dbReference type="EMBL" id="CEI71933.1"/>
    </source>
</evidence>
<keyword evidence="5" id="KW-0678">Repressor</keyword>
<dbReference type="PROSITE" id="PS50944">
    <property type="entry name" value="HTH_DTXR"/>
    <property type="match status" value="1"/>
</dbReference>
<dbReference type="Gene3D" id="1.10.10.10">
    <property type="entry name" value="Winged helix-like DNA-binding domain superfamily/Winged helix DNA-binding domain"/>
    <property type="match status" value="1"/>
</dbReference>
<dbReference type="GO" id="GO:0046914">
    <property type="term" value="F:transition metal ion binding"/>
    <property type="evidence" value="ECO:0007669"/>
    <property type="project" value="InterPro"/>
</dbReference>
<dbReference type="PANTHER" id="PTHR33238">
    <property type="entry name" value="IRON (METAL) DEPENDENT REPRESSOR, DTXR FAMILY"/>
    <property type="match status" value="1"/>
</dbReference>
<gene>
    <name evidence="13" type="ORF">FRIFI_0385</name>
</gene>
<dbReference type="Pfam" id="PF01325">
    <property type="entry name" value="Fe_dep_repress"/>
    <property type="match status" value="1"/>
</dbReference>
<evidence type="ECO:0000256" key="6">
    <source>
        <dbReference type="ARBA" id="ARBA00023015"/>
    </source>
</evidence>
<comment type="subcellular location">
    <subcellularLocation>
        <location evidence="1">Cytoplasm</location>
    </subcellularLocation>
</comment>
<evidence type="ECO:0000256" key="2">
    <source>
        <dbReference type="ARBA" id="ARBA00007871"/>
    </source>
</evidence>
<protein>
    <recommendedName>
        <fullName evidence="11">Manganese transport regulator</fullName>
    </recommendedName>
</protein>
<dbReference type="GO" id="GO:0003677">
    <property type="term" value="F:DNA binding"/>
    <property type="evidence" value="ECO:0007669"/>
    <property type="project" value="UniProtKB-KW"/>
</dbReference>
<evidence type="ECO:0000256" key="5">
    <source>
        <dbReference type="ARBA" id="ARBA00022491"/>
    </source>
</evidence>
<evidence type="ECO:0000256" key="11">
    <source>
        <dbReference type="ARBA" id="ARBA00032593"/>
    </source>
</evidence>
<dbReference type="SUPFAM" id="SSF46785">
    <property type="entry name" value="Winged helix' DNA-binding domain"/>
    <property type="match status" value="1"/>
</dbReference>
<evidence type="ECO:0000256" key="7">
    <source>
        <dbReference type="ARBA" id="ARBA00023125"/>
    </source>
</evidence>
<name>A0A2P2BNI0_9FIRM</name>
<evidence type="ECO:0000256" key="9">
    <source>
        <dbReference type="ARBA" id="ARBA00023163"/>
    </source>
</evidence>
<proteinExistence type="inferred from homology"/>
<accession>A0A2P2BNI0</accession>
<comment type="subunit">
    <text evidence="3">Homodimer.</text>
</comment>
<keyword evidence="8" id="KW-0010">Activator</keyword>
<dbReference type="InterPro" id="IPR022687">
    <property type="entry name" value="HTH_DTXR"/>
</dbReference>
<evidence type="ECO:0000256" key="8">
    <source>
        <dbReference type="ARBA" id="ARBA00023159"/>
    </source>
</evidence>
<dbReference type="GO" id="GO:0005737">
    <property type="term" value="C:cytoplasm"/>
    <property type="evidence" value="ECO:0007669"/>
    <property type="project" value="UniProtKB-SubCell"/>
</dbReference>
<comment type="similarity">
    <text evidence="2">Belongs to the DtxR/MntR family.</text>
</comment>
<dbReference type="InterPro" id="IPR050536">
    <property type="entry name" value="DtxR_MntR_Metal-Reg"/>
</dbReference>
<dbReference type="InterPro" id="IPR036388">
    <property type="entry name" value="WH-like_DNA-bd_sf"/>
</dbReference>
<keyword evidence="9" id="KW-0804">Transcription</keyword>
<dbReference type="AlphaFoldDB" id="A0A2P2BNI0"/>
<keyword evidence="4" id="KW-0963">Cytoplasm</keyword>
<dbReference type="Pfam" id="PF02742">
    <property type="entry name" value="Fe_dep_repr_C"/>
    <property type="match status" value="1"/>
</dbReference>
<dbReference type="PANTHER" id="PTHR33238:SF11">
    <property type="entry name" value="TRANSCRIPTIONAL REGULATOR MNTR"/>
    <property type="match status" value="1"/>
</dbReference>
<keyword evidence="10" id="KW-0464">Manganese</keyword>
<evidence type="ECO:0000256" key="4">
    <source>
        <dbReference type="ARBA" id="ARBA00022490"/>
    </source>
</evidence>
<dbReference type="GO" id="GO:0003700">
    <property type="term" value="F:DNA-binding transcription factor activity"/>
    <property type="evidence" value="ECO:0007669"/>
    <property type="project" value="InterPro"/>
</dbReference>
<keyword evidence="14" id="KW-1185">Reference proteome</keyword>
<dbReference type="EMBL" id="LN650648">
    <property type="protein sequence ID" value="CEI71933.1"/>
    <property type="molecule type" value="Genomic_DNA"/>
</dbReference>
<feature type="domain" description="HTH dtxR-type" evidence="12">
    <location>
        <begin position="17"/>
        <end position="78"/>
    </location>
</feature>
<dbReference type="SMART" id="SM00529">
    <property type="entry name" value="HTH_DTXR"/>
    <property type="match status" value="1"/>
</dbReference>
<dbReference type="InterPro" id="IPR022689">
    <property type="entry name" value="Iron_dep_repressor"/>
</dbReference>
<dbReference type="InterPro" id="IPR036421">
    <property type="entry name" value="Fe_dep_repressor_sf"/>
</dbReference>
<reference evidence="13 14" key="1">
    <citation type="submission" date="2014-09" db="EMBL/GenBank/DDBJ databases">
        <authorList>
            <person name="Hornung B.V."/>
        </authorList>
    </citation>
    <scope>NUCLEOTIDE SEQUENCE [LARGE SCALE GENOMIC DNA]</scope>
    <source>
        <strain evidence="13 14">FRIFI</strain>
    </source>
</reference>